<evidence type="ECO:0000256" key="1">
    <source>
        <dbReference type="SAM" id="MobiDB-lite"/>
    </source>
</evidence>
<name>A0ABD0LDT1_9CAEN</name>
<reference evidence="2 3" key="1">
    <citation type="journal article" date="2023" name="Sci. Data">
        <title>Genome assembly of the Korean intertidal mud-creeper Batillaria attramentaria.</title>
        <authorList>
            <person name="Patra A.K."/>
            <person name="Ho P.T."/>
            <person name="Jun S."/>
            <person name="Lee S.J."/>
            <person name="Kim Y."/>
            <person name="Won Y.J."/>
        </authorList>
    </citation>
    <scope>NUCLEOTIDE SEQUENCE [LARGE SCALE GENOMIC DNA]</scope>
    <source>
        <strain evidence="2">Wonlab-2016</strain>
    </source>
</reference>
<accession>A0ABD0LDT1</accession>
<evidence type="ECO:0000313" key="3">
    <source>
        <dbReference type="Proteomes" id="UP001519460"/>
    </source>
</evidence>
<dbReference type="EMBL" id="JACVVK020000059">
    <property type="protein sequence ID" value="KAK7497388.1"/>
    <property type="molecule type" value="Genomic_DNA"/>
</dbReference>
<protein>
    <submittedName>
        <fullName evidence="2">Uncharacterized protein</fullName>
    </submittedName>
</protein>
<gene>
    <name evidence="2" type="ORF">BaRGS_00011432</name>
</gene>
<keyword evidence="3" id="KW-1185">Reference proteome</keyword>
<proteinExistence type="predicted"/>
<organism evidence="2 3">
    <name type="scientific">Batillaria attramentaria</name>
    <dbReference type="NCBI Taxonomy" id="370345"/>
    <lineage>
        <taxon>Eukaryota</taxon>
        <taxon>Metazoa</taxon>
        <taxon>Spiralia</taxon>
        <taxon>Lophotrochozoa</taxon>
        <taxon>Mollusca</taxon>
        <taxon>Gastropoda</taxon>
        <taxon>Caenogastropoda</taxon>
        <taxon>Sorbeoconcha</taxon>
        <taxon>Cerithioidea</taxon>
        <taxon>Batillariidae</taxon>
        <taxon>Batillaria</taxon>
    </lineage>
</organism>
<comment type="caution">
    <text evidence="2">The sequence shown here is derived from an EMBL/GenBank/DDBJ whole genome shotgun (WGS) entry which is preliminary data.</text>
</comment>
<sequence length="202" mass="21184">MENKGDDGGNTIGPTAACLGLLAMEAFWKAGSGNTVIAPEICGHACYLMAQNNDNNNYLRRLFPFVFNGNDNNAAPRTPYAPVPEVRPWAPGPIRHARRRPIGSSTRNQHPRRNLMDAYGAAPAPAQAAGAAAASVQVPAQAPATMATETSVEAQAEASAEAHAAVVQAPVQAFAGVLPLPDQNILAAYAEVRRKSTMSLSV</sequence>
<dbReference type="AlphaFoldDB" id="A0ABD0LDT1"/>
<dbReference type="Proteomes" id="UP001519460">
    <property type="component" value="Unassembled WGS sequence"/>
</dbReference>
<evidence type="ECO:0000313" key="2">
    <source>
        <dbReference type="EMBL" id="KAK7497388.1"/>
    </source>
</evidence>
<feature type="region of interest" description="Disordered" evidence="1">
    <location>
        <begin position="91"/>
        <end position="112"/>
    </location>
</feature>